<protein>
    <submittedName>
        <fullName evidence="8">Polar amino acid transport system substrate-binding protein</fullName>
    </submittedName>
</protein>
<comment type="similarity">
    <text evidence="2 4">Belongs to the bacterial solute-binding protein 3 family.</text>
</comment>
<feature type="domain" description="Solute-binding protein family 3/N-terminal" evidence="6">
    <location>
        <begin position="37"/>
        <end position="261"/>
    </location>
</feature>
<sequence>MKKIIMLCLGIMTAGLVLAGCGQQAKQAAPDAGKAGKIVVGLDDNYPPMGFRDENNNITGFDVDLAKEAAKRLKREVEFKPIDWSSKEAELKSGRVDVLWNGLDITEKRKENMLFSDPYMDNRQIVFVRNDSAIKTAADLKGKIVGTQSGSTGEENINKDAKLKSSLKEVKAYPDFIAAFMDLENGRIDAIVGDEITGRYYMSKHPDKFAARDIVIGDITSFGIGFAKDNQKLRDEVQKVLNEMKKDGTMAKISQKWFGKDITKK</sequence>
<gene>
    <name evidence="8" type="ORF">HNR32_000023</name>
</gene>
<reference evidence="8 9" key="1">
    <citation type="submission" date="2020-08" db="EMBL/GenBank/DDBJ databases">
        <title>Genomic Encyclopedia of Type Strains, Phase IV (KMG-IV): sequencing the most valuable type-strain genomes for metagenomic binning, comparative biology and taxonomic classification.</title>
        <authorList>
            <person name="Goeker M."/>
        </authorList>
    </citation>
    <scope>NUCLEOTIDE SEQUENCE [LARGE SCALE GENOMIC DNA]</scope>
    <source>
        <strain evidence="8 9">DSM 24661</strain>
    </source>
</reference>
<evidence type="ECO:0000256" key="1">
    <source>
        <dbReference type="ARBA" id="ARBA00004196"/>
    </source>
</evidence>
<feature type="signal peptide" evidence="5">
    <location>
        <begin position="1"/>
        <end position="19"/>
    </location>
</feature>
<dbReference type="SUPFAM" id="SSF53850">
    <property type="entry name" value="Periplasmic binding protein-like II"/>
    <property type="match status" value="1"/>
</dbReference>
<feature type="chain" id="PRO_5039148138" evidence="5">
    <location>
        <begin position="20"/>
        <end position="265"/>
    </location>
</feature>
<dbReference type="GO" id="GO:0015276">
    <property type="term" value="F:ligand-gated monoatomic ion channel activity"/>
    <property type="evidence" value="ECO:0007669"/>
    <property type="project" value="InterPro"/>
</dbReference>
<evidence type="ECO:0000256" key="5">
    <source>
        <dbReference type="SAM" id="SignalP"/>
    </source>
</evidence>
<dbReference type="InterPro" id="IPR018313">
    <property type="entry name" value="SBP_3_CS"/>
</dbReference>
<keyword evidence="9" id="KW-1185">Reference proteome</keyword>
<dbReference type="PROSITE" id="PS01039">
    <property type="entry name" value="SBP_BACTERIAL_3"/>
    <property type="match status" value="1"/>
</dbReference>
<dbReference type="SMART" id="SM00079">
    <property type="entry name" value="PBPe"/>
    <property type="match status" value="1"/>
</dbReference>
<dbReference type="GO" id="GO:0016020">
    <property type="term" value="C:membrane"/>
    <property type="evidence" value="ECO:0007669"/>
    <property type="project" value="InterPro"/>
</dbReference>
<name>A0A840UPH9_9FIRM</name>
<dbReference type="CDD" id="cd00996">
    <property type="entry name" value="PBP2_AatB_like"/>
    <property type="match status" value="1"/>
</dbReference>
<evidence type="ECO:0000256" key="2">
    <source>
        <dbReference type="ARBA" id="ARBA00010333"/>
    </source>
</evidence>
<evidence type="ECO:0000259" key="7">
    <source>
        <dbReference type="SMART" id="SM00079"/>
    </source>
</evidence>
<dbReference type="RefSeq" id="WP_183858763.1">
    <property type="nucleotide sequence ID" value="NZ_JACHFH010000001.1"/>
</dbReference>
<accession>A0A840UPH9</accession>
<feature type="domain" description="Ionotropic glutamate receptor C-terminal" evidence="7">
    <location>
        <begin position="37"/>
        <end position="260"/>
    </location>
</feature>
<evidence type="ECO:0000259" key="6">
    <source>
        <dbReference type="SMART" id="SM00062"/>
    </source>
</evidence>
<evidence type="ECO:0000256" key="3">
    <source>
        <dbReference type="ARBA" id="ARBA00022729"/>
    </source>
</evidence>
<dbReference type="AlphaFoldDB" id="A0A840UPH9"/>
<dbReference type="Proteomes" id="UP000559117">
    <property type="component" value="Unassembled WGS sequence"/>
</dbReference>
<dbReference type="EMBL" id="JACHFH010000001">
    <property type="protein sequence ID" value="MBB5334923.1"/>
    <property type="molecule type" value="Genomic_DNA"/>
</dbReference>
<evidence type="ECO:0000313" key="9">
    <source>
        <dbReference type="Proteomes" id="UP000559117"/>
    </source>
</evidence>
<proteinExistence type="inferred from homology"/>
<dbReference type="PANTHER" id="PTHR35936">
    <property type="entry name" value="MEMBRANE-BOUND LYTIC MUREIN TRANSGLYCOSYLASE F"/>
    <property type="match status" value="1"/>
</dbReference>
<dbReference type="Pfam" id="PF00497">
    <property type="entry name" value="SBP_bac_3"/>
    <property type="match status" value="1"/>
</dbReference>
<comment type="caution">
    <text evidence="8">The sequence shown here is derived from an EMBL/GenBank/DDBJ whole genome shotgun (WGS) entry which is preliminary data.</text>
</comment>
<organism evidence="8 9">
    <name type="scientific">Pectinatus brassicae</name>
    <dbReference type="NCBI Taxonomy" id="862415"/>
    <lineage>
        <taxon>Bacteria</taxon>
        <taxon>Bacillati</taxon>
        <taxon>Bacillota</taxon>
        <taxon>Negativicutes</taxon>
        <taxon>Selenomonadales</taxon>
        <taxon>Selenomonadaceae</taxon>
        <taxon>Pectinatus</taxon>
    </lineage>
</organism>
<evidence type="ECO:0000313" key="8">
    <source>
        <dbReference type="EMBL" id="MBB5334923.1"/>
    </source>
</evidence>
<dbReference type="InterPro" id="IPR001320">
    <property type="entry name" value="Iontro_rcpt_C"/>
</dbReference>
<dbReference type="Gene3D" id="3.40.190.10">
    <property type="entry name" value="Periplasmic binding protein-like II"/>
    <property type="match status" value="2"/>
</dbReference>
<dbReference type="InterPro" id="IPR001638">
    <property type="entry name" value="Solute-binding_3/MltF_N"/>
</dbReference>
<dbReference type="SMART" id="SM00062">
    <property type="entry name" value="PBPb"/>
    <property type="match status" value="1"/>
</dbReference>
<evidence type="ECO:0000256" key="4">
    <source>
        <dbReference type="RuleBase" id="RU003744"/>
    </source>
</evidence>
<keyword evidence="3 5" id="KW-0732">Signal</keyword>
<comment type="subcellular location">
    <subcellularLocation>
        <location evidence="1">Cell envelope</location>
    </subcellularLocation>
</comment>
<dbReference type="PROSITE" id="PS51257">
    <property type="entry name" value="PROKAR_LIPOPROTEIN"/>
    <property type="match status" value="1"/>
</dbReference>
<dbReference type="PANTHER" id="PTHR35936:SF34">
    <property type="entry name" value="ABC TRANSPORTER EXTRACELLULAR-BINDING PROTEIN YCKB-RELATED"/>
    <property type="match status" value="1"/>
</dbReference>
<dbReference type="GO" id="GO:0030313">
    <property type="term" value="C:cell envelope"/>
    <property type="evidence" value="ECO:0007669"/>
    <property type="project" value="UniProtKB-SubCell"/>
</dbReference>